<feature type="compositionally biased region" description="Basic residues" evidence="1">
    <location>
        <begin position="291"/>
        <end position="301"/>
    </location>
</feature>
<dbReference type="Proteomes" id="UP000004508">
    <property type="component" value="Unassembled WGS sequence"/>
</dbReference>
<evidence type="ECO:0000259" key="2">
    <source>
        <dbReference type="PROSITE" id="PS50531"/>
    </source>
</evidence>
<dbReference type="InterPro" id="IPR009057">
    <property type="entry name" value="Homeodomain-like_sf"/>
</dbReference>
<protein>
    <submittedName>
        <fullName evidence="3">Transposase IS204/IS1001/IS1096/IS1165 family protein</fullName>
    </submittedName>
</protein>
<dbReference type="InterPro" id="IPR029261">
    <property type="entry name" value="Transposase_Znf"/>
</dbReference>
<dbReference type="InterPro" id="IPR047951">
    <property type="entry name" value="Transpos_ISL3"/>
</dbReference>
<name>D6U684_KTERA</name>
<dbReference type="Pfam" id="PF01610">
    <property type="entry name" value="DDE_Tnp_ISL3"/>
    <property type="match status" value="2"/>
</dbReference>
<dbReference type="NCBIfam" id="NF033550">
    <property type="entry name" value="transpos_ISL3"/>
    <property type="match status" value="1"/>
</dbReference>
<evidence type="ECO:0000313" key="4">
    <source>
        <dbReference type="Proteomes" id="UP000004508"/>
    </source>
</evidence>
<accession>D6U684</accession>
<sequence>MKPVLILSAKDQIEQLLKPLISAPEKLKLQQVRLTSEELTLVVVSTQSVVHCPVCGQGARRVHSTYQRTLQDLPWGPFRVQLQVRVHRFFCQNPDCLRKIFTERLPELMEPSARRTSRLRDALRAIGWALGGRAGARQCRAHAMPVCATTLLAVLRREESATVPTPRVLGVDDWSFRARQTGTLLVDLERHQPVDVLLGSDEEVFASWLGDHPGVEIISRDRGVSYLKGATKGAPNAKQVLDRWHLCKNLEEVLQKALARQIDVLRQAGQESQGENQDQPTAPASLARTRDRQRKPPRRKAPSPSPQRAWQLTMYQQVHELAASGISHREIASRLQIQRQTVRKYLRMPEFVDRRHSPFPSHLEPYRAYLQQRWEQGEVMIKRLWQEIQQQGFTGSYNSLWKFLHTWPLPAGMVSSPTSVSFVPAVRAMPTTRTPRQTMWLLLRDPEELSEADAAYQQTLFRLAPSLENCSALGQAFLQMIKKRERDAFLPWLTQAKACPVDEMRRFALGLESESDAALAALTEPWSTGQVEGQITRLKLLKRQMYGRANIDLLRLRVLHVA</sequence>
<dbReference type="OrthoDB" id="140629at2"/>
<dbReference type="PANTHER" id="PTHR33498:SF1">
    <property type="entry name" value="TRANSPOSASE FOR INSERTION SEQUENCE ELEMENT IS1557"/>
    <property type="match status" value="1"/>
</dbReference>
<dbReference type="InParanoid" id="D6U684"/>
<dbReference type="AlphaFoldDB" id="D6U684"/>
<proteinExistence type="predicted"/>
<reference evidence="3 4" key="1">
    <citation type="journal article" date="2011" name="Stand. Genomic Sci.">
        <title>Non-contiguous finished genome sequence and contextual data of the filamentous soil bacterium Ktedonobacter racemifer type strain (SOSP1-21).</title>
        <authorList>
            <person name="Chang Y.J."/>
            <person name="Land M."/>
            <person name="Hauser L."/>
            <person name="Chertkov O."/>
            <person name="Del Rio T.G."/>
            <person name="Nolan M."/>
            <person name="Copeland A."/>
            <person name="Tice H."/>
            <person name="Cheng J.F."/>
            <person name="Lucas S."/>
            <person name="Han C."/>
            <person name="Goodwin L."/>
            <person name="Pitluck S."/>
            <person name="Ivanova N."/>
            <person name="Ovchinikova G."/>
            <person name="Pati A."/>
            <person name="Chen A."/>
            <person name="Palaniappan K."/>
            <person name="Mavromatis K."/>
            <person name="Liolios K."/>
            <person name="Brettin T."/>
            <person name="Fiebig A."/>
            <person name="Rohde M."/>
            <person name="Abt B."/>
            <person name="Goker M."/>
            <person name="Detter J.C."/>
            <person name="Woyke T."/>
            <person name="Bristow J."/>
            <person name="Eisen J.A."/>
            <person name="Markowitz V."/>
            <person name="Hugenholtz P."/>
            <person name="Kyrpides N.C."/>
            <person name="Klenk H.P."/>
            <person name="Lapidus A."/>
        </authorList>
    </citation>
    <scope>NUCLEOTIDE SEQUENCE [LARGE SCALE GENOMIC DNA]</scope>
    <source>
        <strain evidence="4">DSM 44963</strain>
    </source>
</reference>
<organism evidence="3 4">
    <name type="scientific">Ktedonobacter racemifer DSM 44963</name>
    <dbReference type="NCBI Taxonomy" id="485913"/>
    <lineage>
        <taxon>Bacteria</taxon>
        <taxon>Bacillati</taxon>
        <taxon>Chloroflexota</taxon>
        <taxon>Ktedonobacteria</taxon>
        <taxon>Ktedonobacterales</taxon>
        <taxon>Ktedonobacteraceae</taxon>
        <taxon>Ktedonobacter</taxon>
    </lineage>
</organism>
<gene>
    <name evidence="3" type="ORF">Krac_1102</name>
</gene>
<dbReference type="Pfam" id="PF14690">
    <property type="entry name" value="Zn_ribbon_ISL3"/>
    <property type="match status" value="1"/>
</dbReference>
<dbReference type="EMBL" id="ADVG01000005">
    <property type="protein sequence ID" value="EFH80495.1"/>
    <property type="molecule type" value="Genomic_DNA"/>
</dbReference>
<dbReference type="InterPro" id="IPR002560">
    <property type="entry name" value="Transposase_DDE"/>
</dbReference>
<feature type="region of interest" description="Disordered" evidence="1">
    <location>
        <begin position="268"/>
        <end position="309"/>
    </location>
</feature>
<feature type="compositionally biased region" description="Polar residues" evidence="1">
    <location>
        <begin position="269"/>
        <end position="282"/>
    </location>
</feature>
<feature type="domain" description="HTH IS21-type" evidence="2">
    <location>
        <begin position="313"/>
        <end position="374"/>
    </location>
</feature>
<dbReference type="PANTHER" id="PTHR33498">
    <property type="entry name" value="TRANSPOSASE FOR INSERTION SEQUENCE ELEMENT IS1557"/>
    <property type="match status" value="1"/>
</dbReference>
<dbReference type="InterPro" id="IPR017894">
    <property type="entry name" value="HTH_IS21_transposase_type"/>
</dbReference>
<evidence type="ECO:0000313" key="3">
    <source>
        <dbReference type="EMBL" id="EFH80495.1"/>
    </source>
</evidence>
<dbReference type="PROSITE" id="PS50531">
    <property type="entry name" value="HTH_IS21"/>
    <property type="match status" value="1"/>
</dbReference>
<dbReference type="STRING" id="485913.Krac_1102"/>
<dbReference type="SUPFAM" id="SSF46689">
    <property type="entry name" value="Homeodomain-like"/>
    <property type="match status" value="1"/>
</dbReference>
<comment type="caution">
    <text evidence="3">The sequence shown here is derived from an EMBL/GenBank/DDBJ whole genome shotgun (WGS) entry which is preliminary data.</text>
</comment>
<evidence type="ECO:0000256" key="1">
    <source>
        <dbReference type="SAM" id="MobiDB-lite"/>
    </source>
</evidence>
<dbReference type="Gene3D" id="1.10.10.60">
    <property type="entry name" value="Homeodomain-like"/>
    <property type="match status" value="1"/>
</dbReference>
<dbReference type="RefSeq" id="WP_007923119.1">
    <property type="nucleotide sequence ID" value="NZ_ADVG01000005.1"/>
</dbReference>
<keyword evidence="4" id="KW-1185">Reference proteome</keyword>
<dbReference type="eggNOG" id="COG3464">
    <property type="taxonomic scope" value="Bacteria"/>
</dbReference>